<dbReference type="PRINTS" id="PR00046">
    <property type="entry name" value="SIGMA70FCT"/>
</dbReference>
<evidence type="ECO:0000259" key="5">
    <source>
        <dbReference type="Pfam" id="PF04542"/>
    </source>
</evidence>
<dbReference type="GO" id="GO:0016987">
    <property type="term" value="F:sigma factor activity"/>
    <property type="evidence" value="ECO:0007669"/>
    <property type="project" value="UniProtKB-KW"/>
</dbReference>
<dbReference type="PANTHER" id="PTHR30603:SF60">
    <property type="entry name" value="RNA POLYMERASE SIGMA FACTOR RPOD"/>
    <property type="match status" value="1"/>
</dbReference>
<dbReference type="Gene3D" id="1.10.10.10">
    <property type="entry name" value="Winged helix-like DNA-binding domain superfamily/Winged helix DNA-binding domain"/>
    <property type="match status" value="1"/>
</dbReference>
<dbReference type="SUPFAM" id="SSF88659">
    <property type="entry name" value="Sigma3 and sigma4 domains of RNA polymerase sigma factors"/>
    <property type="match status" value="1"/>
</dbReference>
<dbReference type="RefSeq" id="WP_145256594.1">
    <property type="nucleotide sequence ID" value="NZ_CP036279.1"/>
</dbReference>
<dbReference type="GO" id="GO:0003677">
    <property type="term" value="F:DNA binding"/>
    <property type="evidence" value="ECO:0007669"/>
    <property type="project" value="UniProtKB-KW"/>
</dbReference>
<dbReference type="AlphaFoldDB" id="A0A518B0S1"/>
<dbReference type="Pfam" id="PF04542">
    <property type="entry name" value="Sigma70_r2"/>
    <property type="match status" value="1"/>
</dbReference>
<dbReference type="Pfam" id="PF04545">
    <property type="entry name" value="Sigma70_r4"/>
    <property type="match status" value="1"/>
</dbReference>
<keyword evidence="1" id="KW-0805">Transcription regulation</keyword>
<feature type="domain" description="RNA polymerase sigma-70 region 2" evidence="5">
    <location>
        <begin position="110"/>
        <end position="177"/>
    </location>
</feature>
<protein>
    <submittedName>
        <fullName evidence="7">RNA polymerase sigma factor SigA</fullName>
    </submittedName>
</protein>
<dbReference type="InterPro" id="IPR013324">
    <property type="entry name" value="RNA_pol_sigma_r3/r4-like"/>
</dbReference>
<gene>
    <name evidence="7" type="primary">sigA_1</name>
    <name evidence="7" type="ORF">Pan216_14000</name>
</gene>
<evidence type="ECO:0000256" key="3">
    <source>
        <dbReference type="ARBA" id="ARBA00023125"/>
    </source>
</evidence>
<dbReference type="InterPro" id="IPR007630">
    <property type="entry name" value="RNA_pol_sigma70_r4"/>
</dbReference>
<dbReference type="KEGG" id="knv:Pan216_14000"/>
<dbReference type="OrthoDB" id="5497304at2"/>
<keyword evidence="8" id="KW-1185">Reference proteome</keyword>
<organism evidence="7 8">
    <name type="scientific">Kolteria novifilia</name>
    <dbReference type="NCBI Taxonomy" id="2527975"/>
    <lineage>
        <taxon>Bacteria</taxon>
        <taxon>Pseudomonadati</taxon>
        <taxon>Planctomycetota</taxon>
        <taxon>Planctomycetia</taxon>
        <taxon>Kolteriales</taxon>
        <taxon>Kolteriaceae</taxon>
        <taxon>Kolteria</taxon>
    </lineage>
</organism>
<dbReference type="InterPro" id="IPR013325">
    <property type="entry name" value="RNA_pol_sigma_r2"/>
</dbReference>
<dbReference type="NCBIfam" id="TIGR02937">
    <property type="entry name" value="sigma70-ECF"/>
    <property type="match status" value="1"/>
</dbReference>
<dbReference type="SUPFAM" id="SSF88946">
    <property type="entry name" value="Sigma2 domain of RNA polymerase sigma factors"/>
    <property type="match status" value="1"/>
</dbReference>
<dbReference type="InterPro" id="IPR050239">
    <property type="entry name" value="Sigma-70_RNA_pol_init_factors"/>
</dbReference>
<dbReference type="InterPro" id="IPR007627">
    <property type="entry name" value="RNA_pol_sigma70_r2"/>
</dbReference>
<dbReference type="EMBL" id="CP036279">
    <property type="protein sequence ID" value="QDU60557.1"/>
    <property type="molecule type" value="Genomic_DNA"/>
</dbReference>
<evidence type="ECO:0000313" key="7">
    <source>
        <dbReference type="EMBL" id="QDU60557.1"/>
    </source>
</evidence>
<name>A0A518B0S1_9BACT</name>
<dbReference type="Gene3D" id="1.20.120.1810">
    <property type="match status" value="1"/>
</dbReference>
<dbReference type="Proteomes" id="UP000317093">
    <property type="component" value="Chromosome"/>
</dbReference>
<evidence type="ECO:0000259" key="6">
    <source>
        <dbReference type="Pfam" id="PF04545"/>
    </source>
</evidence>
<reference evidence="7 8" key="1">
    <citation type="submission" date="2019-02" db="EMBL/GenBank/DDBJ databases">
        <title>Deep-cultivation of Planctomycetes and their phenomic and genomic characterization uncovers novel biology.</title>
        <authorList>
            <person name="Wiegand S."/>
            <person name="Jogler M."/>
            <person name="Boedeker C."/>
            <person name="Pinto D."/>
            <person name="Vollmers J."/>
            <person name="Rivas-Marin E."/>
            <person name="Kohn T."/>
            <person name="Peeters S.H."/>
            <person name="Heuer A."/>
            <person name="Rast P."/>
            <person name="Oberbeckmann S."/>
            <person name="Bunk B."/>
            <person name="Jeske O."/>
            <person name="Meyerdierks A."/>
            <person name="Storesund J.E."/>
            <person name="Kallscheuer N."/>
            <person name="Luecker S."/>
            <person name="Lage O.M."/>
            <person name="Pohl T."/>
            <person name="Merkel B.J."/>
            <person name="Hornburger P."/>
            <person name="Mueller R.-W."/>
            <person name="Bruemmer F."/>
            <person name="Labrenz M."/>
            <person name="Spormann A.M."/>
            <person name="Op den Camp H."/>
            <person name="Overmann J."/>
            <person name="Amann R."/>
            <person name="Jetten M.S.M."/>
            <person name="Mascher T."/>
            <person name="Medema M.H."/>
            <person name="Devos D.P."/>
            <person name="Kaster A.-K."/>
            <person name="Ovreas L."/>
            <person name="Rohde M."/>
            <person name="Galperin M.Y."/>
            <person name="Jogler C."/>
        </authorList>
    </citation>
    <scope>NUCLEOTIDE SEQUENCE [LARGE SCALE GENOMIC DNA]</scope>
    <source>
        <strain evidence="7 8">Pan216</strain>
    </source>
</reference>
<keyword evidence="4" id="KW-0804">Transcription</keyword>
<keyword evidence="2" id="KW-0731">Sigma factor</keyword>
<feature type="domain" description="RNA polymerase sigma-70 region 4" evidence="6">
    <location>
        <begin position="271"/>
        <end position="323"/>
    </location>
</feature>
<dbReference type="GO" id="GO:0006352">
    <property type="term" value="P:DNA-templated transcription initiation"/>
    <property type="evidence" value="ECO:0007669"/>
    <property type="project" value="InterPro"/>
</dbReference>
<dbReference type="PANTHER" id="PTHR30603">
    <property type="entry name" value="RNA POLYMERASE SIGMA FACTOR RPO"/>
    <property type="match status" value="1"/>
</dbReference>
<proteinExistence type="predicted"/>
<keyword evidence="3" id="KW-0238">DNA-binding</keyword>
<evidence type="ECO:0000256" key="1">
    <source>
        <dbReference type="ARBA" id="ARBA00023015"/>
    </source>
</evidence>
<evidence type="ECO:0000256" key="4">
    <source>
        <dbReference type="ARBA" id="ARBA00023163"/>
    </source>
</evidence>
<evidence type="ECO:0000256" key="2">
    <source>
        <dbReference type="ARBA" id="ARBA00023082"/>
    </source>
</evidence>
<sequence length="336" mass="38381">MRSARSRESFPSQQLSIADDRMPSPYALNGGIAVLTPDEEAELVARIDVIRARIERTVAPVLRQAPEDVKLDHFDQIMTYFYRVRSTLKRSLVKKVETDLTEYTRIRDTLVLSNLPWVTKLARSQRQSAVSEEDLFQEGVCGLLKAIDRFEAARGLRLMTYATWYIREAMQQIRARQSHLVSLSAHDQTLLGRVEAERAAFTHHHERAPSNVELKERVPGKPRSLKQLLHVLNPTVSLDRGNMEGSIPIAIEDSVADYDHKDEVENTIGKLLESLPSRERFVVTRRFGLDGQKPTSLEALGDDLKVSKERVRQLQRQAIRRMQEHADEDVLELNIA</sequence>
<dbReference type="InterPro" id="IPR000943">
    <property type="entry name" value="RNA_pol_sigma70"/>
</dbReference>
<dbReference type="InterPro" id="IPR036388">
    <property type="entry name" value="WH-like_DNA-bd_sf"/>
</dbReference>
<evidence type="ECO:0000313" key="8">
    <source>
        <dbReference type="Proteomes" id="UP000317093"/>
    </source>
</evidence>
<dbReference type="InterPro" id="IPR014284">
    <property type="entry name" value="RNA_pol_sigma-70_dom"/>
</dbReference>
<accession>A0A518B0S1</accession>